<reference evidence="10 12" key="2">
    <citation type="journal article" date="2013" name="Nature">
        <title>Insights into bilaterian evolution from three spiralian genomes.</title>
        <authorList>
            <person name="Simakov O."/>
            <person name="Marletaz F."/>
            <person name="Cho S.J."/>
            <person name="Edsinger-Gonzales E."/>
            <person name="Havlak P."/>
            <person name="Hellsten U."/>
            <person name="Kuo D.H."/>
            <person name="Larsson T."/>
            <person name="Lv J."/>
            <person name="Arendt D."/>
            <person name="Savage R."/>
            <person name="Osoegawa K."/>
            <person name="de Jong P."/>
            <person name="Grimwood J."/>
            <person name="Chapman J.A."/>
            <person name="Shapiro H."/>
            <person name="Aerts A."/>
            <person name="Otillar R.P."/>
            <person name="Terry A.Y."/>
            <person name="Boore J.L."/>
            <person name="Grigoriev I.V."/>
            <person name="Lindberg D.R."/>
            <person name="Seaver E.C."/>
            <person name="Weisblat D.A."/>
            <person name="Putnam N.H."/>
            <person name="Rokhsar D.S."/>
        </authorList>
    </citation>
    <scope>NUCLEOTIDE SEQUENCE</scope>
</reference>
<keyword evidence="8" id="KW-0472">Membrane</keyword>
<feature type="domain" description="USP" evidence="9">
    <location>
        <begin position="70"/>
        <end position="403"/>
    </location>
</feature>
<dbReference type="EC" id="3.4.19.12" evidence="7"/>
<evidence type="ECO:0000256" key="8">
    <source>
        <dbReference type="SAM" id="Phobius"/>
    </source>
</evidence>
<dbReference type="InParanoid" id="T1EGG4"/>
<evidence type="ECO:0000256" key="6">
    <source>
        <dbReference type="ARBA" id="ARBA00022807"/>
    </source>
</evidence>
<dbReference type="CTD" id="20195666"/>
<sequence length="621" mass="69219">MTAGRHYPDYQQTDKQTYNVNHESVTSATTSTDVKSLFVETIPGDSLPLPSKELYKMKLDGKWKIISGGTGLKNMGNTCFIAAVLQCLLRIPTFMNYLIFNHIKDCKMMNKFCSVCMLRNLALRLFNRLVNGPISPEEVVGNIRQIGNHMQVGRQEDAHDFLLCLLNTMQAHLTHGLEVDQFVERTTALSKIFNGYLRSQIICQQCRHASNSYEPFFNISLEADHITSVKEALKKFFAFVDMDNEKWYSCEKCKSKQCATKHFSIQQQLNVLILQLKRYGLSNSGDYKISRHVQFEEYLDISSYISSDLSTENQPEHNVKRNRISNVYRLHGVVVHQGWSVGSGHYYAYVLDPRSLNGGCYHNYHSCLENNKNWLVVDDANVSLTDWDSVKKAEAYLLFYVKVATADYCKITATDQRRGPDTTTITKPIAGVTTTNDKQERISTYLNPTFTVTTADEKTFSSNTKLTTSTTTTTTAAAGTTATTSITDEQNYTNTIIPTNIITSTAVDATVSTTIAAATATTTTTVSTTTAAASVAATTASTTSAAAIAATTTSSSEPKKRLKIKLGPTKYFVELRAIASDMISSEFVHIYIFIITLIIFMYNNNIIIIILCLIISTNSFI</sequence>
<dbReference type="Gene3D" id="3.90.70.10">
    <property type="entry name" value="Cysteine proteinases"/>
    <property type="match status" value="1"/>
</dbReference>
<dbReference type="InterPro" id="IPR050164">
    <property type="entry name" value="Peptidase_C19"/>
</dbReference>
<dbReference type="EMBL" id="AMQM01008434">
    <property type="status" value="NOT_ANNOTATED_CDS"/>
    <property type="molecule type" value="Genomic_DNA"/>
</dbReference>
<dbReference type="PANTHER" id="PTHR24006">
    <property type="entry name" value="UBIQUITIN CARBOXYL-TERMINAL HYDROLASE"/>
    <property type="match status" value="1"/>
</dbReference>
<dbReference type="GeneID" id="20195666"/>
<dbReference type="PROSITE" id="PS50235">
    <property type="entry name" value="USP_3"/>
    <property type="match status" value="1"/>
</dbReference>
<dbReference type="RefSeq" id="XP_009031837.1">
    <property type="nucleotide sequence ID" value="XM_009033589.1"/>
</dbReference>
<dbReference type="eggNOG" id="KOG1865">
    <property type="taxonomic scope" value="Eukaryota"/>
</dbReference>
<evidence type="ECO:0000256" key="2">
    <source>
        <dbReference type="ARBA" id="ARBA00009085"/>
    </source>
</evidence>
<dbReference type="FunFam" id="3.90.70.10:FF:000478">
    <property type="entry name" value="Uncharacterized protein"/>
    <property type="match status" value="1"/>
</dbReference>
<proteinExistence type="inferred from homology"/>
<dbReference type="SUPFAM" id="SSF54001">
    <property type="entry name" value="Cysteine proteinases"/>
    <property type="match status" value="1"/>
</dbReference>
<comment type="catalytic activity">
    <reaction evidence="1 7">
        <text>Thiol-dependent hydrolysis of ester, thioester, amide, peptide and isopeptide bonds formed by the C-terminal Gly of ubiquitin (a 76-residue protein attached to proteins as an intracellular targeting signal).</text>
        <dbReference type="EC" id="3.4.19.12"/>
    </reaction>
</comment>
<keyword evidence="3 7" id="KW-0645">Protease</keyword>
<gene>
    <name evidence="11" type="primary">20195666</name>
    <name evidence="10" type="ORF">HELRODRAFT_116604</name>
</gene>
<evidence type="ECO:0000256" key="7">
    <source>
        <dbReference type="RuleBase" id="RU366025"/>
    </source>
</evidence>
<dbReference type="EnsemblMetazoa" id="HelroT116604">
    <property type="protein sequence ID" value="HelroP116604"/>
    <property type="gene ID" value="HelroG116604"/>
</dbReference>
<dbReference type="STRING" id="6412.T1EGG4"/>
<dbReference type="PROSITE" id="PS00973">
    <property type="entry name" value="USP_2"/>
    <property type="match status" value="1"/>
</dbReference>
<accession>T1EGG4</accession>
<keyword evidence="12" id="KW-1185">Reference proteome</keyword>
<dbReference type="OrthoDB" id="420187at2759"/>
<dbReference type="GO" id="GO:0005829">
    <property type="term" value="C:cytosol"/>
    <property type="evidence" value="ECO:0000318"/>
    <property type="project" value="GO_Central"/>
</dbReference>
<evidence type="ECO:0000256" key="1">
    <source>
        <dbReference type="ARBA" id="ARBA00000707"/>
    </source>
</evidence>
<evidence type="ECO:0000259" key="9">
    <source>
        <dbReference type="PROSITE" id="PS50235"/>
    </source>
</evidence>
<organism evidence="11 12">
    <name type="scientific">Helobdella robusta</name>
    <name type="common">Californian leech</name>
    <dbReference type="NCBI Taxonomy" id="6412"/>
    <lineage>
        <taxon>Eukaryota</taxon>
        <taxon>Metazoa</taxon>
        <taxon>Spiralia</taxon>
        <taxon>Lophotrochozoa</taxon>
        <taxon>Annelida</taxon>
        <taxon>Clitellata</taxon>
        <taxon>Hirudinea</taxon>
        <taxon>Rhynchobdellida</taxon>
        <taxon>Glossiphoniidae</taxon>
        <taxon>Helobdella</taxon>
    </lineage>
</organism>
<evidence type="ECO:0000256" key="4">
    <source>
        <dbReference type="ARBA" id="ARBA00022786"/>
    </source>
</evidence>
<keyword evidence="6 7" id="KW-0788">Thiol protease</keyword>
<dbReference type="GO" id="GO:0006508">
    <property type="term" value="P:proteolysis"/>
    <property type="evidence" value="ECO:0007669"/>
    <property type="project" value="UniProtKB-KW"/>
</dbReference>
<comment type="similarity">
    <text evidence="2 7">Belongs to the peptidase C19 family.</text>
</comment>
<keyword evidence="8" id="KW-0812">Transmembrane</keyword>
<dbReference type="GO" id="GO:0005634">
    <property type="term" value="C:nucleus"/>
    <property type="evidence" value="ECO:0000318"/>
    <property type="project" value="GO_Central"/>
</dbReference>
<dbReference type="EMBL" id="KB097778">
    <property type="protein sequence ID" value="ESN90072.1"/>
    <property type="molecule type" value="Genomic_DNA"/>
</dbReference>
<keyword evidence="5 7" id="KW-0378">Hydrolase</keyword>
<evidence type="ECO:0000313" key="10">
    <source>
        <dbReference type="EMBL" id="ESN90072.1"/>
    </source>
</evidence>
<evidence type="ECO:0000256" key="5">
    <source>
        <dbReference type="ARBA" id="ARBA00022801"/>
    </source>
</evidence>
<reference evidence="11" key="3">
    <citation type="submission" date="2015-06" db="UniProtKB">
        <authorList>
            <consortium name="EnsemblMetazoa"/>
        </authorList>
    </citation>
    <scope>IDENTIFICATION</scope>
</reference>
<dbReference type="OMA" id="NDKQERI"/>
<dbReference type="GO" id="GO:0016579">
    <property type="term" value="P:protein deubiquitination"/>
    <property type="evidence" value="ECO:0007669"/>
    <property type="project" value="InterPro"/>
</dbReference>
<keyword evidence="4 7" id="KW-0833">Ubl conjugation pathway</keyword>
<dbReference type="KEGG" id="hro:HELRODRAFT_116604"/>
<dbReference type="GO" id="GO:0031647">
    <property type="term" value="P:regulation of protein stability"/>
    <property type="evidence" value="ECO:0000318"/>
    <property type="project" value="GO_Central"/>
</dbReference>
<dbReference type="AlphaFoldDB" id="T1EGG4"/>
<dbReference type="GO" id="GO:0042981">
    <property type="term" value="P:regulation of apoptotic process"/>
    <property type="evidence" value="ECO:0000318"/>
    <property type="project" value="GO_Central"/>
</dbReference>
<protein>
    <recommendedName>
        <fullName evidence="7">Ubiquitin carboxyl-terminal hydrolase</fullName>
        <ecNumber evidence="7">3.4.19.12</ecNumber>
    </recommendedName>
</protein>
<dbReference type="InterPro" id="IPR001394">
    <property type="entry name" value="Peptidase_C19_UCH"/>
</dbReference>
<dbReference type="HOGENOM" id="CLU_440250_0_0_1"/>
<dbReference type="InterPro" id="IPR018200">
    <property type="entry name" value="USP_CS"/>
</dbReference>
<dbReference type="InterPro" id="IPR028889">
    <property type="entry name" value="USP"/>
</dbReference>
<feature type="transmembrane region" description="Helical" evidence="8">
    <location>
        <begin position="590"/>
        <end position="615"/>
    </location>
</feature>
<dbReference type="Proteomes" id="UP000015101">
    <property type="component" value="Unassembled WGS sequence"/>
</dbReference>
<dbReference type="PANTHER" id="PTHR24006:SF758">
    <property type="entry name" value="UBIQUITIN CARBOXYL-TERMINAL HYDROLASE 36"/>
    <property type="match status" value="1"/>
</dbReference>
<name>T1EGG4_HELRO</name>
<dbReference type="PROSITE" id="PS00972">
    <property type="entry name" value="USP_1"/>
    <property type="match status" value="1"/>
</dbReference>
<reference evidence="12" key="1">
    <citation type="submission" date="2012-12" db="EMBL/GenBank/DDBJ databases">
        <authorList>
            <person name="Hellsten U."/>
            <person name="Grimwood J."/>
            <person name="Chapman J.A."/>
            <person name="Shapiro H."/>
            <person name="Aerts A."/>
            <person name="Otillar R.P."/>
            <person name="Terry A.Y."/>
            <person name="Boore J.L."/>
            <person name="Simakov O."/>
            <person name="Marletaz F."/>
            <person name="Cho S.-J."/>
            <person name="Edsinger-Gonzales E."/>
            <person name="Havlak P."/>
            <person name="Kuo D.-H."/>
            <person name="Larsson T."/>
            <person name="Lv J."/>
            <person name="Arendt D."/>
            <person name="Savage R."/>
            <person name="Osoegawa K."/>
            <person name="de Jong P."/>
            <person name="Lindberg D.R."/>
            <person name="Seaver E.C."/>
            <person name="Weisblat D.A."/>
            <person name="Putnam N.H."/>
            <person name="Grigoriev I.V."/>
            <person name="Rokhsar D.S."/>
        </authorList>
    </citation>
    <scope>NUCLEOTIDE SEQUENCE</scope>
</reference>
<dbReference type="InterPro" id="IPR038765">
    <property type="entry name" value="Papain-like_cys_pep_sf"/>
</dbReference>
<evidence type="ECO:0000313" key="12">
    <source>
        <dbReference type="Proteomes" id="UP000015101"/>
    </source>
</evidence>
<dbReference type="Pfam" id="PF00443">
    <property type="entry name" value="UCH"/>
    <property type="match status" value="1"/>
</dbReference>
<evidence type="ECO:0000256" key="3">
    <source>
        <dbReference type="ARBA" id="ARBA00022670"/>
    </source>
</evidence>
<evidence type="ECO:0000313" key="11">
    <source>
        <dbReference type="EnsemblMetazoa" id="HelroP116604"/>
    </source>
</evidence>
<dbReference type="GO" id="GO:0004843">
    <property type="term" value="F:cysteine-type deubiquitinase activity"/>
    <property type="evidence" value="ECO:0000318"/>
    <property type="project" value="GO_Central"/>
</dbReference>
<keyword evidence="8" id="KW-1133">Transmembrane helix</keyword>